<dbReference type="InterPro" id="IPR050706">
    <property type="entry name" value="Cyclic-di-GMP_PDE-like"/>
</dbReference>
<dbReference type="EMBL" id="MASJ01000039">
    <property type="protein sequence ID" value="OCS82865.1"/>
    <property type="molecule type" value="Genomic_DNA"/>
</dbReference>
<dbReference type="Proteomes" id="UP000093199">
    <property type="component" value="Unassembled WGS sequence"/>
</dbReference>
<feature type="coiled-coil region" evidence="1">
    <location>
        <begin position="240"/>
        <end position="270"/>
    </location>
</feature>
<gene>
    <name evidence="3" type="ORF">A6M13_05550</name>
</gene>
<evidence type="ECO:0000256" key="1">
    <source>
        <dbReference type="SAM" id="Coils"/>
    </source>
</evidence>
<dbReference type="AlphaFoldDB" id="A0A1C0Y6V0"/>
<proteinExistence type="predicted"/>
<dbReference type="PROSITE" id="PS50883">
    <property type="entry name" value="EAL"/>
    <property type="match status" value="1"/>
</dbReference>
<name>A0A1C0Y6V0_9BACL</name>
<dbReference type="InterPro" id="IPR035919">
    <property type="entry name" value="EAL_sf"/>
</dbReference>
<dbReference type="InterPro" id="IPR018842">
    <property type="entry name" value="YkuI_C"/>
</dbReference>
<keyword evidence="1" id="KW-0175">Coiled coil</keyword>
<dbReference type="Pfam" id="PF10388">
    <property type="entry name" value="YkuI_C"/>
    <property type="match status" value="1"/>
</dbReference>
<dbReference type="InterPro" id="IPR029151">
    <property type="entry name" value="Sensor-like_sf"/>
</dbReference>
<feature type="domain" description="EAL" evidence="2">
    <location>
        <begin position="1"/>
        <end position="242"/>
    </location>
</feature>
<dbReference type="PANTHER" id="PTHR33121:SF82">
    <property type="entry name" value="SIGNAL TRANSDUCTION PROTEIN CONTAINING A EAL DOMAIN"/>
    <property type="match status" value="1"/>
</dbReference>
<dbReference type="Gene3D" id="3.30.450.20">
    <property type="entry name" value="PAS domain"/>
    <property type="match status" value="1"/>
</dbReference>
<dbReference type="STRING" id="33978.A6M13_05550"/>
<dbReference type="PANTHER" id="PTHR33121">
    <property type="entry name" value="CYCLIC DI-GMP PHOSPHODIESTERASE PDEF"/>
    <property type="match status" value="1"/>
</dbReference>
<comment type="caution">
    <text evidence="3">The sequence shown here is derived from an EMBL/GenBank/DDBJ whole genome shotgun (WGS) entry which is preliminary data.</text>
</comment>
<dbReference type="Pfam" id="PF00563">
    <property type="entry name" value="EAL"/>
    <property type="match status" value="1"/>
</dbReference>
<dbReference type="SUPFAM" id="SSF103190">
    <property type="entry name" value="Sensory domain-like"/>
    <property type="match status" value="1"/>
</dbReference>
<evidence type="ECO:0000313" key="3">
    <source>
        <dbReference type="EMBL" id="OCS82865.1"/>
    </source>
</evidence>
<protein>
    <submittedName>
        <fullName evidence="3">Diguanylate phosphodiesterase</fullName>
    </submittedName>
</protein>
<dbReference type="SUPFAM" id="SSF141868">
    <property type="entry name" value="EAL domain-like"/>
    <property type="match status" value="1"/>
</dbReference>
<evidence type="ECO:0000259" key="2">
    <source>
        <dbReference type="PROSITE" id="PS50883"/>
    </source>
</evidence>
<dbReference type="SMART" id="SM00052">
    <property type="entry name" value="EAL"/>
    <property type="match status" value="1"/>
</dbReference>
<accession>A0A1C0Y6V0</accession>
<dbReference type="GO" id="GO:0071111">
    <property type="term" value="F:cyclic-guanylate-specific phosphodiesterase activity"/>
    <property type="evidence" value="ECO:0007669"/>
    <property type="project" value="InterPro"/>
</dbReference>
<dbReference type="OrthoDB" id="1673646at2"/>
<reference evidence="3 4" key="1">
    <citation type="submission" date="2016-07" db="EMBL/GenBank/DDBJ databases">
        <title>Caryophanon tenue genome sequencing.</title>
        <authorList>
            <person name="Verma A."/>
            <person name="Pal Y."/>
            <person name="Krishnamurthi S."/>
        </authorList>
    </citation>
    <scope>NUCLEOTIDE SEQUENCE [LARGE SCALE GENOMIC DNA]</scope>
    <source>
        <strain evidence="3 4">DSM 14152</strain>
    </source>
</reference>
<sequence>MDTMEVLTKLQQVEVRYEPVYSADAHLVEGYAVSGFLEGANIPAFLYDEEVPLEYRVELEQLIIERALQPFKDEPLTYDLYIPLNPNLLMQDFAESYFTLLKESIAEDSFKHIILTLAEHEYHEDVEQLQHAIRYLKTYGMKLCLNKIGSESHLDYVLLLKPNILKIDIDMLDYDSWGAQNDIFMTISSLALRIGASIFFDDIETTYHMQLAWKHGARYYKGRYLTEASETFIEPTSLQQRLHEESIRFIKAEKKQLEQRFDAMRTLQRELTAIVEKCQPQPDNVASLLKLAEAVTPYSFRLYITDEDGFQVSPNIMRYDHNWVVLEHAKDKNWSWRPYFLMNIIRLRHEKTGEISDVYRDIETGEMTRTFSIELPTHHYIFIDITYDYLYEHSITK</sequence>
<dbReference type="Gene3D" id="3.20.20.450">
    <property type="entry name" value="EAL domain"/>
    <property type="match status" value="1"/>
</dbReference>
<evidence type="ECO:0000313" key="4">
    <source>
        <dbReference type="Proteomes" id="UP000093199"/>
    </source>
</evidence>
<organism evidence="3 4">
    <name type="scientific">Caryophanon tenue</name>
    <dbReference type="NCBI Taxonomy" id="33978"/>
    <lineage>
        <taxon>Bacteria</taxon>
        <taxon>Bacillati</taxon>
        <taxon>Bacillota</taxon>
        <taxon>Bacilli</taxon>
        <taxon>Bacillales</taxon>
        <taxon>Caryophanaceae</taxon>
        <taxon>Caryophanon</taxon>
    </lineage>
</organism>
<keyword evidence="4" id="KW-1185">Reference proteome</keyword>
<dbReference type="InterPro" id="IPR001633">
    <property type="entry name" value="EAL_dom"/>
</dbReference>
<dbReference type="RefSeq" id="WP_066547430.1">
    <property type="nucleotide sequence ID" value="NZ_MASJ01000039.1"/>
</dbReference>
<dbReference type="CDD" id="cd18773">
    <property type="entry name" value="PDC1_HK_sensor"/>
    <property type="match status" value="1"/>
</dbReference>